<accession>A0A9D1D7P2</accession>
<dbReference type="InterPro" id="IPR018476">
    <property type="entry name" value="GlyceroP-diester-Pdiesterase_M"/>
</dbReference>
<name>A0A9D1D7P2_9FIRM</name>
<gene>
    <name evidence="3" type="ORF">IAB31_00505</name>
</gene>
<dbReference type="SUPFAM" id="SSF51695">
    <property type="entry name" value="PLC-like phosphodiesterases"/>
    <property type="match status" value="1"/>
</dbReference>
<dbReference type="Pfam" id="PF03009">
    <property type="entry name" value="GDPD"/>
    <property type="match status" value="1"/>
</dbReference>
<dbReference type="PROSITE" id="PS51704">
    <property type="entry name" value="GP_PDE"/>
    <property type="match status" value="1"/>
</dbReference>
<keyword evidence="1" id="KW-0472">Membrane</keyword>
<evidence type="ECO:0000313" key="3">
    <source>
        <dbReference type="EMBL" id="HIR12390.1"/>
    </source>
</evidence>
<dbReference type="PANTHER" id="PTHR46211">
    <property type="entry name" value="GLYCEROPHOSPHORYL DIESTER PHOSPHODIESTERASE"/>
    <property type="match status" value="1"/>
</dbReference>
<dbReference type="InterPro" id="IPR017946">
    <property type="entry name" value="PLC-like_Pdiesterase_TIM-brl"/>
</dbReference>
<feature type="transmembrane region" description="Helical" evidence="1">
    <location>
        <begin position="12"/>
        <end position="36"/>
    </location>
</feature>
<evidence type="ECO:0000256" key="1">
    <source>
        <dbReference type="SAM" id="Phobius"/>
    </source>
</evidence>
<feature type="transmembrane region" description="Helical" evidence="1">
    <location>
        <begin position="68"/>
        <end position="93"/>
    </location>
</feature>
<dbReference type="GO" id="GO:0008081">
    <property type="term" value="F:phosphoric diester hydrolase activity"/>
    <property type="evidence" value="ECO:0007669"/>
    <property type="project" value="InterPro"/>
</dbReference>
<dbReference type="EMBL" id="DVGK01000007">
    <property type="protein sequence ID" value="HIR12390.1"/>
    <property type="molecule type" value="Genomic_DNA"/>
</dbReference>
<evidence type="ECO:0000313" key="4">
    <source>
        <dbReference type="Proteomes" id="UP000886757"/>
    </source>
</evidence>
<dbReference type="Proteomes" id="UP000886757">
    <property type="component" value="Unassembled WGS sequence"/>
</dbReference>
<feature type="transmembrane region" description="Helical" evidence="1">
    <location>
        <begin position="268"/>
        <end position="290"/>
    </location>
</feature>
<feature type="domain" description="GP-PDE" evidence="2">
    <location>
        <begin position="389"/>
        <end position="621"/>
    </location>
</feature>
<dbReference type="GO" id="GO:0006629">
    <property type="term" value="P:lipid metabolic process"/>
    <property type="evidence" value="ECO:0007669"/>
    <property type="project" value="InterPro"/>
</dbReference>
<feature type="transmembrane region" description="Helical" evidence="1">
    <location>
        <begin position="126"/>
        <end position="147"/>
    </location>
</feature>
<dbReference type="CDD" id="cd08579">
    <property type="entry name" value="GDPD_memb_like"/>
    <property type="match status" value="1"/>
</dbReference>
<feature type="transmembrane region" description="Helical" evidence="1">
    <location>
        <begin position="167"/>
        <end position="195"/>
    </location>
</feature>
<dbReference type="AlphaFoldDB" id="A0A9D1D7P2"/>
<dbReference type="Gene3D" id="3.20.20.190">
    <property type="entry name" value="Phosphatidylinositol (PI) phosphodiesterase"/>
    <property type="match status" value="1"/>
</dbReference>
<comment type="caution">
    <text evidence="3">The sequence shown here is derived from an EMBL/GenBank/DDBJ whole genome shotgun (WGS) entry which is preliminary data.</text>
</comment>
<organism evidence="3 4">
    <name type="scientific">Candidatus Choladousia intestinavium</name>
    <dbReference type="NCBI Taxonomy" id="2840727"/>
    <lineage>
        <taxon>Bacteria</taxon>
        <taxon>Bacillati</taxon>
        <taxon>Bacillota</taxon>
        <taxon>Clostridia</taxon>
        <taxon>Lachnospirales</taxon>
        <taxon>Lachnospiraceae</taxon>
        <taxon>Lachnospiraceae incertae sedis</taxon>
        <taxon>Candidatus Choladousia</taxon>
    </lineage>
</organism>
<reference evidence="3" key="2">
    <citation type="journal article" date="2021" name="PeerJ">
        <title>Extensive microbial diversity within the chicken gut microbiome revealed by metagenomics and culture.</title>
        <authorList>
            <person name="Gilroy R."/>
            <person name="Ravi A."/>
            <person name="Getino M."/>
            <person name="Pursley I."/>
            <person name="Horton D.L."/>
            <person name="Alikhan N.F."/>
            <person name="Baker D."/>
            <person name="Gharbi K."/>
            <person name="Hall N."/>
            <person name="Watson M."/>
            <person name="Adriaenssens E.M."/>
            <person name="Foster-Nyarko E."/>
            <person name="Jarju S."/>
            <person name="Secka A."/>
            <person name="Antonio M."/>
            <person name="Oren A."/>
            <person name="Chaudhuri R.R."/>
            <person name="La Ragione R."/>
            <person name="Hildebrand F."/>
            <person name="Pallen M.J."/>
        </authorList>
    </citation>
    <scope>NUCLEOTIDE SEQUENCE</scope>
    <source>
        <strain evidence="3">ChiSjej4B22-8148</strain>
    </source>
</reference>
<evidence type="ECO:0000259" key="2">
    <source>
        <dbReference type="PROSITE" id="PS51704"/>
    </source>
</evidence>
<dbReference type="InterPro" id="IPR030395">
    <property type="entry name" value="GP_PDE_dom"/>
</dbReference>
<sequence>MKRLQRTGKMIFFNIKILAGFQAVFKLLLFFLLYPLSLRLFSFTMRVTGFPYLTKENIFSFVGHPVTLLFFLFMLFLFTACSIYEGAVMITVLELSRQKKKARFFATALFALEQWKRLWCRPNRPLFLLLLFQTPLFGVGMSASLFATVSVPEYIVRYFLENPVFLGTVGVCIFLSVLLLPSRIYSFHFFIIEGLSSEEAQKKSRKLSRRHRGTDAGLLILAQIALVFFYFIFIFAGIFLLLAFLWLLKEIFRTEVLSATAVWTFLSVIWAVFTSFSTPVSCFVLSLLFYSRQQRAKEPQTRLSAPAAGGNSPCACVDNIRPALPEGLCAGNACLAPADAEQYPSAWQHGKFDAQAAFTAAALLLSGVFFLHSLQQDAYNLNVEEIRTLEVTAHRGASADYPENTMSAFEGAAELEADWIELDVQQTRDGEIIVLHDTNLKRTTGVNKSTWELTLDEILQLDAGSFFDESFAGERIPLLSQVIEFAKDREIRLNIELKPTGHETDFEKTVVDLIVSQGFEGQCVVTSQMYGVLERVKEYNPDITTVYVMSLAYGSITALSAADHFSVNARSVTKTLVDRVHEKGKQLYVWTVNTEKMIARMIELNVDNIITDRISLAKETIYAEKTSGLIQDYTDTIFAIFSG</sequence>
<reference evidence="3" key="1">
    <citation type="submission" date="2020-10" db="EMBL/GenBank/DDBJ databases">
        <authorList>
            <person name="Gilroy R."/>
        </authorList>
    </citation>
    <scope>NUCLEOTIDE SEQUENCE</scope>
    <source>
        <strain evidence="3">ChiSjej4B22-8148</strain>
    </source>
</reference>
<feature type="transmembrane region" description="Helical" evidence="1">
    <location>
        <begin position="216"/>
        <end position="248"/>
    </location>
</feature>
<keyword evidence="1" id="KW-1133">Transmembrane helix</keyword>
<protein>
    <submittedName>
        <fullName evidence="3">Glycerophosphodiester phosphodiesterase</fullName>
    </submittedName>
</protein>
<dbReference type="PANTHER" id="PTHR46211:SF8">
    <property type="entry name" value="PHOSPHODIESTERASE"/>
    <property type="match status" value="1"/>
</dbReference>
<proteinExistence type="predicted"/>
<dbReference type="Pfam" id="PF10110">
    <property type="entry name" value="GPDPase_memb"/>
    <property type="match status" value="1"/>
</dbReference>
<keyword evidence="1" id="KW-0812">Transmembrane</keyword>